<organism evidence="2 3">
    <name type="scientific">Paenibacillus rigui</name>
    <dbReference type="NCBI Taxonomy" id="554312"/>
    <lineage>
        <taxon>Bacteria</taxon>
        <taxon>Bacillati</taxon>
        <taxon>Bacillota</taxon>
        <taxon>Bacilli</taxon>
        <taxon>Bacillales</taxon>
        <taxon>Paenibacillaceae</taxon>
        <taxon>Paenibacillus</taxon>
    </lineage>
</organism>
<accession>A0A229UT95</accession>
<dbReference type="Pfam" id="PF08757">
    <property type="entry name" value="CotH"/>
    <property type="match status" value="1"/>
</dbReference>
<keyword evidence="1" id="KW-0732">Signal</keyword>
<reference evidence="2 3" key="1">
    <citation type="submission" date="2017-07" db="EMBL/GenBank/DDBJ databases">
        <title>Genome sequencing and assembly of Paenibacillus rigui.</title>
        <authorList>
            <person name="Mayilraj S."/>
        </authorList>
    </citation>
    <scope>NUCLEOTIDE SEQUENCE [LARGE SCALE GENOMIC DNA]</scope>
    <source>
        <strain evidence="2 3">JCM 16352</strain>
    </source>
</reference>
<evidence type="ECO:0000313" key="3">
    <source>
        <dbReference type="Proteomes" id="UP000215509"/>
    </source>
</evidence>
<dbReference type="InterPro" id="IPR014867">
    <property type="entry name" value="Spore_coat_CotH_CotH2/3/7"/>
</dbReference>
<comment type="caution">
    <text evidence="2">The sequence shown here is derived from an EMBL/GenBank/DDBJ whole genome shotgun (WGS) entry which is preliminary data.</text>
</comment>
<dbReference type="AlphaFoldDB" id="A0A229UT95"/>
<dbReference type="Proteomes" id="UP000215509">
    <property type="component" value="Unassembled WGS sequence"/>
</dbReference>
<feature type="chain" id="PRO_5038873314" evidence="1">
    <location>
        <begin position="21"/>
        <end position="574"/>
    </location>
</feature>
<dbReference type="PANTHER" id="PTHR40050">
    <property type="entry name" value="INNER SPORE COAT PROTEIN H"/>
    <property type="match status" value="1"/>
</dbReference>
<sequence length="574" mass="66007">MIARRYRAGALLLLSAALFAGCSSQPNAPKAAVPAAAEKKTSQPELQVLQEDVGVYSRDKPDQLYDIYLTIVKSGTTADNKEFTFEDINHQTRHMPDGQSDPQVQVIFQEGTPNGPQDGYFGFGEKSANGTLNIRGSSTRAANQKSYKIKLNSRAGLWNEQKTVNLIKSPYDLTRVRNKLSYDLFKGLPNFTSLRSHFVHVHIKDLTKPNPDQQFVDYGLYTNVEQPNKSYLKFHGLDPNGNLYKVVNFEFLRYPNQLKLATEEGYNKKEFEKILEIYGSENHKKLLSMLDDLNDYTKDINEVLDKHFNKDNYFTWVATNILLGDTDSNAQNFMLYSPSDSEQFFFLPWDYDGAWGYMDQRAQDAPDKNAPWIRGLSNYWGTTLAKRVFKNPDNIKALNDKMEQLSQYFSKDKVTNLLKAYYPISKEFVNKKPDLYSLPMGIDNYEKEYWRIVDEPLRNKDVYYKNLEKPMPIFLADPADTNGMVTFNWDQSYDLQGDDLVYDFTLSSDPGFQKVIVAQKDIRGSTFTMDKPLAKGTYYWKVTVRDSKGNSQIAFDDFEDAFGNLFHGVREYVK</sequence>
<keyword evidence="2" id="KW-0946">Virion</keyword>
<dbReference type="Gene3D" id="2.60.40.10">
    <property type="entry name" value="Immunoglobulins"/>
    <property type="match status" value="1"/>
</dbReference>
<keyword evidence="3" id="KW-1185">Reference proteome</keyword>
<dbReference type="OrthoDB" id="3235126at2"/>
<dbReference type="EMBL" id="NMQW01000013">
    <property type="protein sequence ID" value="OXM86658.1"/>
    <property type="molecule type" value="Genomic_DNA"/>
</dbReference>
<evidence type="ECO:0000256" key="1">
    <source>
        <dbReference type="SAM" id="SignalP"/>
    </source>
</evidence>
<dbReference type="InterPro" id="IPR013783">
    <property type="entry name" value="Ig-like_fold"/>
</dbReference>
<dbReference type="RefSeq" id="WP_094014605.1">
    <property type="nucleotide sequence ID" value="NZ_NMQW01000013.1"/>
</dbReference>
<dbReference type="PROSITE" id="PS51257">
    <property type="entry name" value="PROKAR_LIPOPROTEIN"/>
    <property type="match status" value="1"/>
</dbReference>
<proteinExistence type="predicted"/>
<name>A0A229UT95_9BACL</name>
<feature type="signal peptide" evidence="1">
    <location>
        <begin position="1"/>
        <end position="20"/>
    </location>
</feature>
<gene>
    <name evidence="2" type="ORF">CF651_09430</name>
</gene>
<keyword evidence="2" id="KW-0167">Capsid protein</keyword>
<protein>
    <submittedName>
        <fullName evidence="2">Spore coat protein</fullName>
    </submittedName>
</protein>
<evidence type="ECO:0000313" key="2">
    <source>
        <dbReference type="EMBL" id="OXM86658.1"/>
    </source>
</evidence>
<dbReference type="PANTHER" id="PTHR40050:SF1">
    <property type="entry name" value="INNER SPORE COAT PROTEIN H"/>
    <property type="match status" value="1"/>
</dbReference>